<dbReference type="EMBL" id="SLWK01000005">
    <property type="protein sequence ID" value="TCO08248.1"/>
    <property type="molecule type" value="Genomic_DNA"/>
</dbReference>
<evidence type="ECO:0000259" key="3">
    <source>
        <dbReference type="Pfam" id="PF22725"/>
    </source>
</evidence>
<feature type="transmembrane region" description="Helical" evidence="1">
    <location>
        <begin position="12"/>
        <end position="31"/>
    </location>
</feature>
<dbReference type="AlphaFoldDB" id="A0A4R2GIB8"/>
<dbReference type="PROSITE" id="PS51318">
    <property type="entry name" value="TAT"/>
    <property type="match status" value="1"/>
</dbReference>
<dbReference type="RefSeq" id="WP_207915957.1">
    <property type="nucleotide sequence ID" value="NZ_SLWK01000005.1"/>
</dbReference>
<accession>A0A4R2GIB8</accession>
<dbReference type="InterPro" id="IPR055170">
    <property type="entry name" value="GFO_IDH_MocA-like_dom"/>
</dbReference>
<organism evidence="4 5">
    <name type="scientific">Natronoflexus pectinivorans</name>
    <dbReference type="NCBI Taxonomy" id="682526"/>
    <lineage>
        <taxon>Bacteria</taxon>
        <taxon>Pseudomonadati</taxon>
        <taxon>Bacteroidota</taxon>
        <taxon>Bacteroidia</taxon>
        <taxon>Marinilabiliales</taxon>
        <taxon>Marinilabiliaceae</taxon>
        <taxon>Natronoflexus</taxon>
    </lineage>
</organism>
<dbReference type="Gene3D" id="3.40.50.720">
    <property type="entry name" value="NAD(P)-binding Rossmann-like Domain"/>
    <property type="match status" value="1"/>
</dbReference>
<reference evidence="4 5" key="1">
    <citation type="submission" date="2019-03" db="EMBL/GenBank/DDBJ databases">
        <title>Genomic Encyclopedia of Type Strains, Phase IV (KMG-IV): sequencing the most valuable type-strain genomes for metagenomic binning, comparative biology and taxonomic classification.</title>
        <authorList>
            <person name="Goeker M."/>
        </authorList>
    </citation>
    <scope>NUCLEOTIDE SEQUENCE [LARGE SCALE GENOMIC DNA]</scope>
    <source>
        <strain evidence="4 5">DSM 24179</strain>
    </source>
</reference>
<evidence type="ECO:0000256" key="1">
    <source>
        <dbReference type="SAM" id="Phobius"/>
    </source>
</evidence>
<evidence type="ECO:0000259" key="2">
    <source>
        <dbReference type="Pfam" id="PF01408"/>
    </source>
</evidence>
<proteinExistence type="predicted"/>
<gene>
    <name evidence="4" type="ORF">EV194_10550</name>
</gene>
<dbReference type="SUPFAM" id="SSF51735">
    <property type="entry name" value="NAD(P)-binding Rossmann-fold domains"/>
    <property type="match status" value="1"/>
</dbReference>
<sequence length="447" mass="50290">MQKNKNMNRRKFLENTALAGTIGIMGASMLAGCSKKRRAEELEIPPLNERAPAGKRLKAGLIGCGHRGTGALLNFLSTGPGVEVGALADVFPDKITEVRERLGRFNIEVPDDRCFSGLDAYKKVMQTDVDVVLLVTPPFFRPDHFRAAIEAKKHVFMEKPVAVDPVGIRSVIATSRMAKTLGLNVVTGTQRRHQHDYLATFERVANGVIGQPVAAKAFWNQEHVWFRRRQEGWTDMEYMLRNWNNYTWLSGDHILDTHIHNIDVVNWFMEKYPVAAIGYGGRHRRVTGDQFDFFSIDFSFGNGVSSHSMCRQIDNCANGVGEIVMGTKGYTNCLNTIYNLDGSIKWQYQYPNDEQGNPMNTPKISPYIQEHIHLVTAIRTGYYINEGERTALSNLAAIMGRESAYTGRRITWDEIYNSNLKLGPEDITKGNVDMKFEVPIPGTPVRS</sequence>
<dbReference type="Pfam" id="PF01408">
    <property type="entry name" value="GFO_IDH_MocA"/>
    <property type="match status" value="1"/>
</dbReference>
<comment type="caution">
    <text evidence="4">The sequence shown here is derived from an EMBL/GenBank/DDBJ whole genome shotgun (WGS) entry which is preliminary data.</text>
</comment>
<dbReference type="SUPFAM" id="SSF55347">
    <property type="entry name" value="Glyceraldehyde-3-phosphate dehydrogenase-like, C-terminal domain"/>
    <property type="match status" value="1"/>
</dbReference>
<dbReference type="PANTHER" id="PTHR43818">
    <property type="entry name" value="BCDNA.GH03377"/>
    <property type="match status" value="1"/>
</dbReference>
<dbReference type="InterPro" id="IPR000683">
    <property type="entry name" value="Gfo/Idh/MocA-like_OxRdtase_N"/>
</dbReference>
<dbReference type="InterPro" id="IPR006311">
    <property type="entry name" value="TAT_signal"/>
</dbReference>
<name>A0A4R2GIB8_9BACT</name>
<dbReference type="Gene3D" id="3.30.360.10">
    <property type="entry name" value="Dihydrodipicolinate Reductase, domain 2"/>
    <property type="match status" value="1"/>
</dbReference>
<evidence type="ECO:0000313" key="4">
    <source>
        <dbReference type="EMBL" id="TCO08248.1"/>
    </source>
</evidence>
<keyword evidence="1" id="KW-0812">Transmembrane</keyword>
<keyword evidence="1" id="KW-0472">Membrane</keyword>
<feature type="domain" description="Gfo/Idh/MocA-like oxidoreductase N-terminal" evidence="2">
    <location>
        <begin position="58"/>
        <end position="176"/>
    </location>
</feature>
<dbReference type="PROSITE" id="PS51257">
    <property type="entry name" value="PROKAR_LIPOPROTEIN"/>
    <property type="match status" value="1"/>
</dbReference>
<dbReference type="Pfam" id="PF22725">
    <property type="entry name" value="GFO_IDH_MocA_C3"/>
    <property type="match status" value="1"/>
</dbReference>
<keyword evidence="1" id="KW-1133">Transmembrane helix</keyword>
<dbReference type="GO" id="GO:0000166">
    <property type="term" value="F:nucleotide binding"/>
    <property type="evidence" value="ECO:0007669"/>
    <property type="project" value="InterPro"/>
</dbReference>
<keyword evidence="5" id="KW-1185">Reference proteome</keyword>
<dbReference type="InterPro" id="IPR050463">
    <property type="entry name" value="Gfo/Idh/MocA_oxidrdct_glycsds"/>
</dbReference>
<dbReference type="InterPro" id="IPR036291">
    <property type="entry name" value="NAD(P)-bd_dom_sf"/>
</dbReference>
<dbReference type="PANTHER" id="PTHR43818:SF5">
    <property type="entry name" value="OXIDOREDUCTASE FAMILY PROTEIN"/>
    <property type="match status" value="1"/>
</dbReference>
<feature type="domain" description="GFO/IDH/MocA-like oxidoreductase" evidence="3">
    <location>
        <begin position="202"/>
        <end position="329"/>
    </location>
</feature>
<protein>
    <submittedName>
        <fullName evidence="4">Putative dehydrogenase</fullName>
    </submittedName>
</protein>
<dbReference type="Proteomes" id="UP000295221">
    <property type="component" value="Unassembled WGS sequence"/>
</dbReference>
<evidence type="ECO:0000313" key="5">
    <source>
        <dbReference type="Proteomes" id="UP000295221"/>
    </source>
</evidence>